<comment type="similarity">
    <text evidence="3 13">Belongs to the pantothenate synthetase family.</text>
</comment>
<feature type="active site" description="Proton donor" evidence="13">
    <location>
        <position position="44"/>
    </location>
</feature>
<evidence type="ECO:0000256" key="6">
    <source>
        <dbReference type="ARBA" id="ARBA00022490"/>
    </source>
</evidence>
<keyword evidence="10 13" id="KW-0067">ATP-binding</keyword>
<comment type="catalytic activity">
    <reaction evidence="11 13">
        <text>(R)-pantoate + beta-alanine + ATP = (R)-pantothenate + AMP + diphosphate + H(+)</text>
        <dbReference type="Rhea" id="RHEA:10912"/>
        <dbReference type="ChEBI" id="CHEBI:15378"/>
        <dbReference type="ChEBI" id="CHEBI:15980"/>
        <dbReference type="ChEBI" id="CHEBI:29032"/>
        <dbReference type="ChEBI" id="CHEBI:30616"/>
        <dbReference type="ChEBI" id="CHEBI:33019"/>
        <dbReference type="ChEBI" id="CHEBI:57966"/>
        <dbReference type="ChEBI" id="CHEBI:456215"/>
        <dbReference type="EC" id="6.3.2.1"/>
    </reaction>
</comment>
<comment type="function">
    <text evidence="12 13">Catalyzes the condensation of pantoate with beta-alanine in an ATP-dependent reaction via a pantoyl-adenylate intermediate.</text>
</comment>
<keyword evidence="15" id="KW-1185">Reference proteome</keyword>
<dbReference type="Pfam" id="PF02569">
    <property type="entry name" value="Pantoate_ligase"/>
    <property type="match status" value="1"/>
</dbReference>
<dbReference type="FunFam" id="3.30.1300.10:FF:000001">
    <property type="entry name" value="Pantothenate synthetase"/>
    <property type="match status" value="1"/>
</dbReference>
<evidence type="ECO:0000256" key="13">
    <source>
        <dbReference type="HAMAP-Rule" id="MF_00158"/>
    </source>
</evidence>
<accession>A0A975BC03</accession>
<dbReference type="Gene3D" id="3.30.1300.10">
    <property type="entry name" value="Pantoate-beta-alanine ligase, C-terminal domain"/>
    <property type="match status" value="1"/>
</dbReference>
<gene>
    <name evidence="13 14" type="primary">panC</name>
    <name evidence="14" type="ORF">dnl_48390</name>
</gene>
<evidence type="ECO:0000256" key="9">
    <source>
        <dbReference type="ARBA" id="ARBA00022741"/>
    </source>
</evidence>
<sequence length="288" mass="31993">MPKRGAVIKIIDTAGQMQKYADGVREKGKKISLVPTMGFLHQGHLSLIKEALKHGDEVVVSIFVNPAQFGPGEDLEKYPRSFERDCKLAEDAGASIIFSPDKEELYGKNYQTYVNLEKLPMHLCGISRPTHFRGVATIVTKLFLITKPHAAVFGQKDFQQLQVIRQMVKDLNFDIKIIGAPIVREDDGLAMSSRNTYLTPGQRKQALCLSQSLKQAFEMVKSGVIDASRIIEQAEKIISAHPETKIDYIAVCDPDTLSDIKIIQGPAIMALAVKVGNTRLIDNMMINQ</sequence>
<dbReference type="EC" id="6.3.2.1" evidence="4 13"/>
<dbReference type="AlphaFoldDB" id="A0A975BC03"/>
<keyword evidence="8 13" id="KW-0566">Pantothenate biosynthesis</keyword>
<dbReference type="GO" id="GO:0015940">
    <property type="term" value="P:pantothenate biosynthetic process"/>
    <property type="evidence" value="ECO:0007669"/>
    <property type="project" value="UniProtKB-UniRule"/>
</dbReference>
<dbReference type="PANTHER" id="PTHR21299">
    <property type="entry name" value="CYTIDYLATE KINASE/PANTOATE-BETA-ALANINE LIGASE"/>
    <property type="match status" value="1"/>
</dbReference>
<comment type="pathway">
    <text evidence="2 13">Cofactor biosynthesis; (R)-pantothenate biosynthesis; (R)-pantothenate from (R)-pantoate and beta-alanine: step 1/1.</text>
</comment>
<feature type="binding site" evidence="13">
    <location>
        <begin position="191"/>
        <end position="194"/>
    </location>
    <ligand>
        <name>ATP</name>
        <dbReference type="ChEBI" id="CHEBI:30616"/>
    </ligand>
</feature>
<dbReference type="FunFam" id="3.40.50.620:FF:000114">
    <property type="entry name" value="Pantothenate synthetase"/>
    <property type="match status" value="1"/>
</dbReference>
<evidence type="ECO:0000256" key="7">
    <source>
        <dbReference type="ARBA" id="ARBA00022598"/>
    </source>
</evidence>
<feature type="binding site" evidence="13">
    <location>
        <position position="183"/>
    </location>
    <ligand>
        <name>ATP</name>
        <dbReference type="ChEBI" id="CHEBI:30616"/>
    </ligand>
</feature>
<evidence type="ECO:0000256" key="2">
    <source>
        <dbReference type="ARBA" id="ARBA00004990"/>
    </source>
</evidence>
<feature type="binding site" evidence="13">
    <location>
        <begin position="37"/>
        <end position="44"/>
    </location>
    <ligand>
        <name>ATP</name>
        <dbReference type="ChEBI" id="CHEBI:30616"/>
    </ligand>
</feature>
<dbReference type="InterPro" id="IPR004821">
    <property type="entry name" value="Cyt_trans-like"/>
</dbReference>
<dbReference type="CDD" id="cd00560">
    <property type="entry name" value="PanC"/>
    <property type="match status" value="1"/>
</dbReference>
<evidence type="ECO:0000313" key="14">
    <source>
        <dbReference type="EMBL" id="QTA82465.1"/>
    </source>
</evidence>
<evidence type="ECO:0000256" key="3">
    <source>
        <dbReference type="ARBA" id="ARBA00009256"/>
    </source>
</evidence>
<name>A0A975BC03_9BACT</name>
<keyword evidence="7 13" id="KW-0436">Ligase</keyword>
<keyword evidence="6 13" id="KW-0963">Cytoplasm</keyword>
<keyword evidence="9 13" id="KW-0547">Nucleotide-binding</keyword>
<feature type="binding site" evidence="13">
    <location>
        <position position="68"/>
    </location>
    <ligand>
        <name>(R)-pantoate</name>
        <dbReference type="ChEBI" id="CHEBI:15980"/>
    </ligand>
</feature>
<dbReference type="NCBIfam" id="TIGR00125">
    <property type="entry name" value="cyt_tran_rel"/>
    <property type="match status" value="1"/>
</dbReference>
<dbReference type="PANTHER" id="PTHR21299:SF1">
    <property type="entry name" value="PANTOATE--BETA-ALANINE LIGASE"/>
    <property type="match status" value="1"/>
</dbReference>
<evidence type="ECO:0000256" key="4">
    <source>
        <dbReference type="ARBA" id="ARBA00012219"/>
    </source>
</evidence>
<proteinExistence type="inferred from homology"/>
<dbReference type="NCBIfam" id="TIGR00018">
    <property type="entry name" value="panC"/>
    <property type="match status" value="1"/>
</dbReference>
<dbReference type="InterPro" id="IPR042176">
    <property type="entry name" value="Pantoate_ligase_C"/>
</dbReference>
<feature type="binding site" evidence="13">
    <location>
        <begin position="154"/>
        <end position="157"/>
    </location>
    <ligand>
        <name>ATP</name>
        <dbReference type="ChEBI" id="CHEBI:30616"/>
    </ligand>
</feature>
<evidence type="ECO:0000256" key="11">
    <source>
        <dbReference type="ARBA" id="ARBA00048258"/>
    </source>
</evidence>
<feature type="binding site" evidence="13">
    <location>
        <position position="68"/>
    </location>
    <ligand>
        <name>beta-alanine</name>
        <dbReference type="ChEBI" id="CHEBI:57966"/>
    </ligand>
</feature>
<dbReference type="EMBL" id="CP061799">
    <property type="protein sequence ID" value="QTA82465.1"/>
    <property type="molecule type" value="Genomic_DNA"/>
</dbReference>
<dbReference type="SUPFAM" id="SSF52374">
    <property type="entry name" value="Nucleotidylyl transferase"/>
    <property type="match status" value="1"/>
</dbReference>
<comment type="miscellaneous">
    <text evidence="13">The reaction proceeds by a bi uni uni bi ping pong mechanism.</text>
</comment>
<evidence type="ECO:0000256" key="12">
    <source>
        <dbReference type="ARBA" id="ARBA00055042"/>
    </source>
</evidence>
<dbReference type="KEGG" id="dli:dnl_48390"/>
<dbReference type="GO" id="GO:0004592">
    <property type="term" value="F:pantoate-beta-alanine ligase activity"/>
    <property type="evidence" value="ECO:0007669"/>
    <property type="project" value="UniProtKB-UniRule"/>
</dbReference>
<dbReference type="InterPro" id="IPR003721">
    <property type="entry name" value="Pantoate_ligase"/>
</dbReference>
<dbReference type="GO" id="GO:0005829">
    <property type="term" value="C:cytosol"/>
    <property type="evidence" value="ECO:0007669"/>
    <property type="project" value="TreeGrafter"/>
</dbReference>
<evidence type="ECO:0000256" key="1">
    <source>
        <dbReference type="ARBA" id="ARBA00004496"/>
    </source>
</evidence>
<protein>
    <recommendedName>
        <fullName evidence="5 13">Pantothenate synthetase</fullName>
        <shortName evidence="13">PS</shortName>
        <ecNumber evidence="4 13">6.3.2.1</ecNumber>
    </recommendedName>
    <alternativeName>
        <fullName evidence="13">Pantoate--beta-alanine ligase</fullName>
    </alternativeName>
    <alternativeName>
        <fullName evidence="13">Pantoate-activating enzyme</fullName>
    </alternativeName>
</protein>
<dbReference type="GO" id="GO:0005524">
    <property type="term" value="F:ATP binding"/>
    <property type="evidence" value="ECO:0007669"/>
    <property type="project" value="UniProtKB-KW"/>
</dbReference>
<comment type="subcellular location">
    <subcellularLocation>
        <location evidence="1 13">Cytoplasm</location>
    </subcellularLocation>
</comment>
<evidence type="ECO:0000256" key="5">
    <source>
        <dbReference type="ARBA" id="ARBA00014155"/>
    </source>
</evidence>
<comment type="subunit">
    <text evidence="13">Homodimer.</text>
</comment>
<evidence type="ECO:0000256" key="10">
    <source>
        <dbReference type="ARBA" id="ARBA00022840"/>
    </source>
</evidence>
<evidence type="ECO:0000313" key="15">
    <source>
        <dbReference type="Proteomes" id="UP000663720"/>
    </source>
</evidence>
<dbReference type="InterPro" id="IPR014729">
    <property type="entry name" value="Rossmann-like_a/b/a_fold"/>
</dbReference>
<reference evidence="14" key="1">
    <citation type="journal article" date="2021" name="Microb. Physiol.">
        <title>Proteogenomic Insights into the Physiology of Marine, Sulfate-Reducing, Filamentous Desulfonema limicola and Desulfonema magnum.</title>
        <authorList>
            <person name="Schnaars V."/>
            <person name="Wohlbrand L."/>
            <person name="Scheve S."/>
            <person name="Hinrichs C."/>
            <person name="Reinhardt R."/>
            <person name="Rabus R."/>
        </authorList>
    </citation>
    <scope>NUCLEOTIDE SEQUENCE</scope>
    <source>
        <strain evidence="14">5ac10</strain>
    </source>
</reference>
<dbReference type="Proteomes" id="UP000663720">
    <property type="component" value="Chromosome"/>
</dbReference>
<dbReference type="Gene3D" id="3.40.50.620">
    <property type="entry name" value="HUPs"/>
    <property type="match status" value="1"/>
</dbReference>
<dbReference type="HAMAP" id="MF_00158">
    <property type="entry name" value="PanC"/>
    <property type="match status" value="1"/>
</dbReference>
<feature type="binding site" evidence="13">
    <location>
        <position position="160"/>
    </location>
    <ligand>
        <name>(R)-pantoate</name>
        <dbReference type="ChEBI" id="CHEBI:15980"/>
    </ligand>
</feature>
<evidence type="ECO:0000256" key="8">
    <source>
        <dbReference type="ARBA" id="ARBA00022655"/>
    </source>
</evidence>
<organism evidence="14 15">
    <name type="scientific">Desulfonema limicola</name>
    <dbReference type="NCBI Taxonomy" id="45656"/>
    <lineage>
        <taxon>Bacteria</taxon>
        <taxon>Pseudomonadati</taxon>
        <taxon>Thermodesulfobacteriota</taxon>
        <taxon>Desulfobacteria</taxon>
        <taxon>Desulfobacterales</taxon>
        <taxon>Desulfococcaceae</taxon>
        <taxon>Desulfonema</taxon>
    </lineage>
</organism>